<organism evidence="3 4">
    <name type="scientific">Nocardiopsis rhodophaea</name>
    <dbReference type="NCBI Taxonomy" id="280238"/>
    <lineage>
        <taxon>Bacteria</taxon>
        <taxon>Bacillati</taxon>
        <taxon>Actinomycetota</taxon>
        <taxon>Actinomycetes</taxon>
        <taxon>Streptosporangiales</taxon>
        <taxon>Nocardiopsidaceae</taxon>
        <taxon>Nocardiopsis</taxon>
    </lineage>
</organism>
<dbReference type="Proteomes" id="UP001501585">
    <property type="component" value="Unassembled WGS sequence"/>
</dbReference>
<name>A0ABN2S9U4_9ACTN</name>
<dbReference type="Pfam" id="PF09851">
    <property type="entry name" value="SHOCT"/>
    <property type="match status" value="1"/>
</dbReference>
<dbReference type="EMBL" id="BAAAPC010000002">
    <property type="protein sequence ID" value="GAA1982751.1"/>
    <property type="molecule type" value="Genomic_DNA"/>
</dbReference>
<keyword evidence="4" id="KW-1185">Reference proteome</keyword>
<evidence type="ECO:0000256" key="1">
    <source>
        <dbReference type="SAM" id="Phobius"/>
    </source>
</evidence>
<feature type="transmembrane region" description="Helical" evidence="1">
    <location>
        <begin position="6"/>
        <end position="32"/>
    </location>
</feature>
<sequence>MGAGTGWAGAVATTVAPLLAVAVVIAVAVLLLRSTALAMPAVQQRRSPPPIVDGPVETLKERYAQGEIDHEEFKRRLDVLMRNRGEWPPADRS</sequence>
<dbReference type="InterPro" id="IPR018649">
    <property type="entry name" value="SHOCT"/>
</dbReference>
<keyword evidence="1" id="KW-0812">Transmembrane</keyword>
<feature type="domain" description="SHOCT" evidence="2">
    <location>
        <begin position="56"/>
        <end position="80"/>
    </location>
</feature>
<keyword evidence="1" id="KW-1133">Transmembrane helix</keyword>
<reference evidence="3 4" key="1">
    <citation type="journal article" date="2019" name="Int. J. Syst. Evol. Microbiol.">
        <title>The Global Catalogue of Microorganisms (GCM) 10K type strain sequencing project: providing services to taxonomists for standard genome sequencing and annotation.</title>
        <authorList>
            <consortium name="The Broad Institute Genomics Platform"/>
            <consortium name="The Broad Institute Genome Sequencing Center for Infectious Disease"/>
            <person name="Wu L."/>
            <person name="Ma J."/>
        </authorList>
    </citation>
    <scope>NUCLEOTIDE SEQUENCE [LARGE SCALE GENOMIC DNA]</scope>
    <source>
        <strain evidence="3 4">JCM 15313</strain>
    </source>
</reference>
<comment type="caution">
    <text evidence="3">The sequence shown here is derived from an EMBL/GenBank/DDBJ whole genome shotgun (WGS) entry which is preliminary data.</text>
</comment>
<evidence type="ECO:0000313" key="4">
    <source>
        <dbReference type="Proteomes" id="UP001501585"/>
    </source>
</evidence>
<proteinExistence type="predicted"/>
<gene>
    <name evidence="3" type="ORF">GCM10009799_04910</name>
</gene>
<protein>
    <recommendedName>
        <fullName evidence="2">SHOCT domain-containing protein</fullName>
    </recommendedName>
</protein>
<evidence type="ECO:0000313" key="3">
    <source>
        <dbReference type="EMBL" id="GAA1982751.1"/>
    </source>
</evidence>
<accession>A0ABN2S9U4</accession>
<evidence type="ECO:0000259" key="2">
    <source>
        <dbReference type="Pfam" id="PF09851"/>
    </source>
</evidence>
<keyword evidence="1" id="KW-0472">Membrane</keyword>